<keyword evidence="7" id="KW-0677">Repeat</keyword>
<feature type="domain" description="Carrier" evidence="13">
    <location>
        <begin position="315"/>
        <end position="389"/>
    </location>
</feature>
<dbReference type="InterPro" id="IPR014030">
    <property type="entry name" value="Ketoacyl_synth_N"/>
</dbReference>
<evidence type="ECO:0000256" key="2">
    <source>
        <dbReference type="ARBA" id="ARBA00004792"/>
    </source>
</evidence>
<dbReference type="InterPro" id="IPR029045">
    <property type="entry name" value="ClpP/crotonase-like_dom_sf"/>
</dbReference>
<dbReference type="InterPro" id="IPR049551">
    <property type="entry name" value="PKS_DH_C"/>
</dbReference>
<proteinExistence type="inferred from homology"/>
<evidence type="ECO:0000259" key="15">
    <source>
        <dbReference type="PROSITE" id="PS52019"/>
    </source>
</evidence>
<evidence type="ECO:0000256" key="10">
    <source>
        <dbReference type="PROSITE-ProRule" id="PRU01363"/>
    </source>
</evidence>
<feature type="region of interest" description="Disordered" evidence="12">
    <location>
        <begin position="875"/>
        <end position="918"/>
    </location>
</feature>
<dbReference type="SMART" id="SM01294">
    <property type="entry name" value="PKS_PP_betabranch"/>
    <property type="match status" value="1"/>
</dbReference>
<organism evidence="16">
    <name type="scientific">Streptomyces sp. SID14436</name>
    <dbReference type="NCBI Taxonomy" id="2706070"/>
    <lineage>
        <taxon>Bacteria</taxon>
        <taxon>Bacillati</taxon>
        <taxon>Actinomycetota</taxon>
        <taxon>Actinomycetes</taxon>
        <taxon>Kitasatosporales</taxon>
        <taxon>Streptomycetaceae</taxon>
        <taxon>Streptomyces</taxon>
    </lineage>
</organism>
<dbReference type="InterPro" id="IPR014031">
    <property type="entry name" value="Ketoacyl_synth_C"/>
</dbReference>
<dbReference type="CDD" id="cd00833">
    <property type="entry name" value="PKS"/>
    <property type="match status" value="1"/>
</dbReference>
<feature type="active site" description="Proton donor; for dehydratase activity" evidence="10">
    <location>
        <position position="193"/>
    </location>
</feature>
<comment type="similarity">
    <text evidence="11">Belongs to the enoyl-CoA hydratase/isomerase family.</text>
</comment>
<evidence type="ECO:0000256" key="11">
    <source>
        <dbReference type="RuleBase" id="RU003707"/>
    </source>
</evidence>
<feature type="domain" description="PKS/mFAS DH" evidence="15">
    <location>
        <begin position="1"/>
        <end position="276"/>
    </location>
</feature>
<keyword evidence="3" id="KW-0596">Phosphopantetheine</keyword>
<dbReference type="InterPro" id="IPR020807">
    <property type="entry name" value="PKS_DH"/>
</dbReference>
<dbReference type="EMBL" id="JAAGMD010000143">
    <property type="protein sequence ID" value="NEA85493.1"/>
    <property type="molecule type" value="Genomic_DNA"/>
</dbReference>
<dbReference type="CDD" id="cd06558">
    <property type="entry name" value="crotonase-like"/>
    <property type="match status" value="1"/>
</dbReference>
<dbReference type="Pfam" id="PF02801">
    <property type="entry name" value="Ketoacyl-synt_C"/>
    <property type="match status" value="1"/>
</dbReference>
<feature type="region of interest" description="N-terminal hotdog fold" evidence="10">
    <location>
        <begin position="1"/>
        <end position="121"/>
    </location>
</feature>
<dbReference type="Pfam" id="PF16197">
    <property type="entry name" value="KAsynt_C_assoc"/>
    <property type="match status" value="1"/>
</dbReference>
<feature type="compositionally biased region" description="Low complexity" evidence="12">
    <location>
        <begin position="399"/>
        <end position="422"/>
    </location>
</feature>
<dbReference type="SMART" id="SM00823">
    <property type="entry name" value="PKS_PP"/>
    <property type="match status" value="1"/>
</dbReference>
<dbReference type="Pfam" id="PF14765">
    <property type="entry name" value="PS-DH"/>
    <property type="match status" value="1"/>
</dbReference>
<dbReference type="GO" id="GO:0003857">
    <property type="term" value="F:(3S)-3-hydroxyacyl-CoA dehydrogenase (NAD+) activity"/>
    <property type="evidence" value="ECO:0007669"/>
    <property type="project" value="UniProtKB-EC"/>
</dbReference>
<dbReference type="PROSITE" id="PS52019">
    <property type="entry name" value="PKS_MFAS_DH"/>
    <property type="match status" value="1"/>
</dbReference>
<dbReference type="InterPro" id="IPR042104">
    <property type="entry name" value="PKS_dehydratase_sf"/>
</dbReference>
<feature type="region of interest" description="Disordered" evidence="12">
    <location>
        <begin position="1853"/>
        <end position="1914"/>
    </location>
</feature>
<dbReference type="Gene3D" id="3.90.226.10">
    <property type="entry name" value="2-enoyl-CoA Hydratase, Chain A, domain 1"/>
    <property type="match status" value="1"/>
</dbReference>
<dbReference type="Gene3D" id="1.10.1200.10">
    <property type="entry name" value="ACP-like"/>
    <property type="match status" value="1"/>
</dbReference>
<dbReference type="PANTHER" id="PTHR43775:SF37">
    <property type="entry name" value="SI:DKEY-61P9.11"/>
    <property type="match status" value="1"/>
</dbReference>
<evidence type="ECO:0000256" key="1">
    <source>
        <dbReference type="ARBA" id="ARBA00004496"/>
    </source>
</evidence>
<evidence type="ECO:0000256" key="8">
    <source>
        <dbReference type="ARBA" id="ARBA00023315"/>
    </source>
</evidence>
<protein>
    <submittedName>
        <fullName evidence="16">SDR family oxidoreductase</fullName>
    </submittedName>
</protein>
<dbReference type="InterPro" id="IPR020806">
    <property type="entry name" value="PKS_PP-bd"/>
</dbReference>
<comment type="caution">
    <text evidence="16">The sequence shown here is derived from an EMBL/GenBank/DDBJ whole genome shotgun (WGS) entry which is preliminary data.</text>
</comment>
<reference evidence="16" key="1">
    <citation type="submission" date="2020-01" db="EMBL/GenBank/DDBJ databases">
        <title>Insect and environment-associated Actinomycetes.</title>
        <authorList>
            <person name="Currrie C."/>
            <person name="Chevrette M."/>
            <person name="Carlson C."/>
            <person name="Stubbendieck R."/>
            <person name="Wendt-Pienkowski E."/>
        </authorList>
    </citation>
    <scope>NUCLEOTIDE SEQUENCE</scope>
    <source>
        <strain evidence="16">SID14436</strain>
    </source>
</reference>
<sequence length="1914" mass="201033">MLSPGSRVEAEVALDPTDFVVQEHRLRDVSLMPGSAFFDVIWRMLDARGLDPERAELTDVLFTEPVTTAPGTGRQLRIVIEGGADGTADVRATSRPVGAGRSGEPWVENLRGRLGWTDRPLPALAPEVREAPGDAGDMAAVYARASAQQVHHGPRMTCTGTVRRGPDALLAEIDLHTGSGADEDYHLHPARLDAATLLGFCRSEAGEDPFVPMFVGRFRAVRPLRGPVLVHVPAVERLTESGELLSNDIYVHDPDGRPVAEIVGFASKRLRPGAHITAPSAARTEGDAEGSRTPSAATEAPGERATTSPEPGRTGGMADRVREVLAEHLGRPAPQIPSDVGFYELGLNSVDVLKATERLEQLVGDTLYPTLLFEHTTVDAVAAHLVAEHGGFDAATVDTAGGPASSGTPASPGIPASAGASSTPAGELCAFEPVWAPAPAPGPASGLGPAPAPGPGGRDIVVFGAEWAEALRAARPDLRIIPVVEDGPVPGGGHRVDRQDRAALTALLRQLAADGRDPAVLIDATWPAPGPYHRLWTLACAVVDSRRPGPHRLLALHGAGADAGHRSLGALLRTVNAEVPSLRCRSVTLPDGPPDVAAVLAELDDATAEPEVRHHRGRRWVRRHRPVALPAPEGLPLPPGGSYLVAGAGRIGLHVAGWLAREHRAAHLTLAARSEESAEITRHIAAWRELGVTARYVRADLSDPADVDRLAGTARGAHGRLDGVFHCAGVVDDGVFFRKSPERSAAVLAAKTRAVTLLDRATASDDLAVFVAFSSLAATLPSPGQCDYAYANAALADLMRARTGPGRSLAVEWPYWADGGMTAPESALRHDHDTHGLLPMPTDAALRALGGALASGRRHVLIGYGEPDRVLAALGPAPDGDQRLEPFSTGAGTGKASATRTDPAPARTAKPAPSVDAAAADPDAIAVIGMAGRYPGAADLAEFWDNLRAGRDCVTEVPPERWPHDRYFDPRPNTPGRTYGKWGGFLDGIDRFDRAFFGISRREAERMDPQERLFLTTAWQAVEDAGHRPDRLHDRRMGVFVGVMSSHFQLVDDAPDEPLPLALHSSVANRVSYRMDLSGPSIAVDTACSSSLTAIHLAVQALRAGECAWALAGGVNLMPHPEKYLQLAAGQWLSRDGRCRSFGEGGTGYVPGEGVGALLLKPLAAALADGDHVHGVIRGSRLNHGGRASGFTVPNPAAQTEVVVGALAAAGTDPATVTCVEAHGTGTSLGDPIEVQGLREAYAGVDTTCSLGSVKSVIGHLESAAGVAAVTKVLLQLRHRTLVPTLHSDDVNPALRLDDSPFRLQRTAEPWQPGQAGVRRAGVSSFGAGGSNAHLVVEEAPAPPAPAPAEGPAVLVLSAEDDDQLARVARDMLAFLDLRDGDAVRRELAALLGVSPDDVPVTVPLRDLGLERVDLGLLASTAGLRADELAHRTLADLDLDLDLSPERDRGGAAPLLHDIAHTSQVGRTPRARRLAVVCTDTSAARHALRTYLDGGAPPPGAHWGRDADPDAAPADLTDAVERRHWERLAEAWAAGADVPWHLCHPPGRRRVPLPPYPFRGERCWPGLWRSESAGSATAPLSPPSAPLERTGPARRSEDRLEADAMAVAETGAAAGDTDRPACEVRRLPDGILLVTLGRSTFTDELLDGFRDALTSAAADDSVSCVVITGTGDVFSMGATPEAMARLAAKQGTFADVSFLHQLVLACDKPVISALQGHASGGGLVFGLYADVVVMAREASYGLPFLTYGFTPGAGATYFVERTLGTAVAQQLFYTGRPLTGAELRERGASVDVRPRADVLSTALAHAQSVARQSRAATAELKRELARRTTSALSDVIERELRMHERVLGGEAVERVHSRLGRDTAPPVAPPEAEADPGPVPARVAAPAPAAPAAPPPASPQPPAPAGPVPETGPS</sequence>
<dbReference type="SMART" id="SM00826">
    <property type="entry name" value="PKS_DH"/>
    <property type="match status" value="1"/>
</dbReference>
<dbReference type="GO" id="GO:0005886">
    <property type="term" value="C:plasma membrane"/>
    <property type="evidence" value="ECO:0007669"/>
    <property type="project" value="TreeGrafter"/>
</dbReference>
<dbReference type="GO" id="GO:0006633">
    <property type="term" value="P:fatty acid biosynthetic process"/>
    <property type="evidence" value="ECO:0007669"/>
    <property type="project" value="InterPro"/>
</dbReference>
<accession>A0A6G3QPS5</accession>
<evidence type="ECO:0000256" key="12">
    <source>
        <dbReference type="SAM" id="MobiDB-lite"/>
    </source>
</evidence>
<comment type="catalytic activity">
    <reaction evidence="9">
        <text>a (3S)-3-hydroxyacyl-CoA + NAD(+) = a 3-oxoacyl-CoA + NADH + H(+)</text>
        <dbReference type="Rhea" id="RHEA:22432"/>
        <dbReference type="ChEBI" id="CHEBI:15378"/>
        <dbReference type="ChEBI" id="CHEBI:57318"/>
        <dbReference type="ChEBI" id="CHEBI:57540"/>
        <dbReference type="ChEBI" id="CHEBI:57945"/>
        <dbReference type="ChEBI" id="CHEBI:90726"/>
        <dbReference type="EC" id="1.1.1.35"/>
    </reaction>
</comment>
<dbReference type="Pfam" id="PF22336">
    <property type="entry name" value="RhiE-like_linker"/>
    <property type="match status" value="1"/>
</dbReference>
<keyword evidence="6" id="KW-0808">Transferase</keyword>
<feature type="region of interest" description="C-terminal hotdog fold" evidence="10">
    <location>
        <begin position="133"/>
        <end position="276"/>
    </location>
</feature>
<dbReference type="RefSeq" id="WP_164438072.1">
    <property type="nucleotide sequence ID" value="NZ_JAAGMD010000143.1"/>
</dbReference>
<evidence type="ECO:0000256" key="4">
    <source>
        <dbReference type="ARBA" id="ARBA00022490"/>
    </source>
</evidence>
<dbReference type="InterPro" id="IPR020841">
    <property type="entry name" value="PKS_Beta-ketoAc_synthase_dom"/>
</dbReference>
<dbReference type="Pfam" id="PF00550">
    <property type="entry name" value="PP-binding"/>
    <property type="match status" value="1"/>
</dbReference>
<evidence type="ECO:0000313" key="16">
    <source>
        <dbReference type="EMBL" id="NEA85493.1"/>
    </source>
</evidence>
<dbReference type="InterPro" id="IPR001753">
    <property type="entry name" value="Enoyl-CoA_hydra/iso"/>
</dbReference>
<dbReference type="InterPro" id="IPR016039">
    <property type="entry name" value="Thiolase-like"/>
</dbReference>
<name>A0A6G3QPS5_9ACTN</name>
<feature type="compositionally biased region" description="Pro residues" evidence="12">
    <location>
        <begin position="1888"/>
        <end position="1914"/>
    </location>
</feature>
<gene>
    <name evidence="16" type="ORF">G3I53_05370</name>
</gene>
<feature type="non-terminal residue" evidence="16">
    <location>
        <position position="1914"/>
    </location>
</feature>
<evidence type="ECO:0000256" key="3">
    <source>
        <dbReference type="ARBA" id="ARBA00022450"/>
    </source>
</evidence>
<dbReference type="InterPro" id="IPR050091">
    <property type="entry name" value="PKS_NRPS_Biosynth_Enz"/>
</dbReference>
<keyword evidence="8" id="KW-0012">Acyltransferase</keyword>
<feature type="active site" description="Proton acceptor; for dehydratase activity" evidence="10">
    <location>
        <position position="24"/>
    </location>
</feature>
<dbReference type="InterPro" id="IPR049900">
    <property type="entry name" value="PKS_mFAS_DH"/>
</dbReference>
<dbReference type="SUPFAM" id="SSF51735">
    <property type="entry name" value="NAD(P)-binding Rossmann-fold domains"/>
    <property type="match status" value="2"/>
</dbReference>
<keyword evidence="5" id="KW-0597">Phosphoprotein</keyword>
<dbReference type="GO" id="GO:0033068">
    <property type="term" value="P:macrolide biosynthetic process"/>
    <property type="evidence" value="ECO:0007669"/>
    <property type="project" value="UniProtKB-ARBA"/>
</dbReference>
<evidence type="ECO:0000256" key="9">
    <source>
        <dbReference type="ARBA" id="ARBA00049556"/>
    </source>
</evidence>
<dbReference type="PANTHER" id="PTHR43775">
    <property type="entry name" value="FATTY ACID SYNTHASE"/>
    <property type="match status" value="1"/>
</dbReference>
<dbReference type="InterPro" id="IPR006162">
    <property type="entry name" value="Ppantetheine_attach_site"/>
</dbReference>
<evidence type="ECO:0000259" key="13">
    <source>
        <dbReference type="PROSITE" id="PS50075"/>
    </source>
</evidence>
<dbReference type="PROSITE" id="PS50075">
    <property type="entry name" value="CARRIER"/>
    <property type="match status" value="1"/>
</dbReference>
<dbReference type="InterPro" id="IPR032821">
    <property type="entry name" value="PKS_assoc"/>
</dbReference>
<dbReference type="InterPro" id="IPR036736">
    <property type="entry name" value="ACP-like_sf"/>
</dbReference>
<dbReference type="Gene3D" id="3.10.129.110">
    <property type="entry name" value="Polyketide synthase dehydratase"/>
    <property type="match status" value="1"/>
</dbReference>
<dbReference type="PROSITE" id="PS00012">
    <property type="entry name" value="PHOSPHOPANTETHEINE"/>
    <property type="match status" value="1"/>
</dbReference>
<dbReference type="PROSITE" id="PS00606">
    <property type="entry name" value="KS3_1"/>
    <property type="match status" value="1"/>
</dbReference>
<dbReference type="InterPro" id="IPR013968">
    <property type="entry name" value="PKS_KR"/>
</dbReference>
<feature type="region of interest" description="Disordered" evidence="12">
    <location>
        <begin position="397"/>
        <end position="422"/>
    </location>
</feature>
<dbReference type="FunFam" id="3.40.47.10:FF:000019">
    <property type="entry name" value="Polyketide synthase type I"/>
    <property type="match status" value="1"/>
</dbReference>
<feature type="region of interest" description="Disordered" evidence="12">
    <location>
        <begin position="1572"/>
        <end position="1598"/>
    </location>
</feature>
<dbReference type="Pfam" id="PF00109">
    <property type="entry name" value="ketoacyl-synt"/>
    <property type="match status" value="1"/>
</dbReference>
<dbReference type="Gene3D" id="3.40.50.720">
    <property type="entry name" value="NAD(P)-binding Rossmann-like Domain"/>
    <property type="match status" value="1"/>
</dbReference>
<evidence type="ECO:0000259" key="14">
    <source>
        <dbReference type="PROSITE" id="PS52004"/>
    </source>
</evidence>
<dbReference type="GO" id="GO:0071770">
    <property type="term" value="P:DIM/DIP cell wall layer assembly"/>
    <property type="evidence" value="ECO:0007669"/>
    <property type="project" value="TreeGrafter"/>
</dbReference>
<dbReference type="InterPro" id="IPR036291">
    <property type="entry name" value="NAD(P)-bd_dom_sf"/>
</dbReference>
<dbReference type="InterPro" id="IPR057326">
    <property type="entry name" value="KR_dom"/>
</dbReference>
<feature type="compositionally biased region" description="Low complexity" evidence="12">
    <location>
        <begin position="896"/>
        <end position="918"/>
    </location>
</feature>
<dbReference type="SMART" id="SM00822">
    <property type="entry name" value="PKS_KR"/>
    <property type="match status" value="1"/>
</dbReference>
<dbReference type="SUPFAM" id="SSF53901">
    <property type="entry name" value="Thiolase-like"/>
    <property type="match status" value="1"/>
</dbReference>
<dbReference type="SUPFAM" id="SSF52096">
    <property type="entry name" value="ClpP/crotonase"/>
    <property type="match status" value="1"/>
</dbReference>
<dbReference type="CDD" id="cd08953">
    <property type="entry name" value="KR_2_SDR_x"/>
    <property type="match status" value="1"/>
</dbReference>
<comment type="pathway">
    <text evidence="2">Antibiotic biosynthesis.</text>
</comment>
<dbReference type="InterPro" id="IPR018201">
    <property type="entry name" value="Ketoacyl_synth_AS"/>
</dbReference>
<dbReference type="InterPro" id="IPR009081">
    <property type="entry name" value="PP-bd_ACP"/>
</dbReference>
<feature type="region of interest" description="Disordered" evidence="12">
    <location>
        <begin position="277"/>
        <end position="316"/>
    </location>
</feature>
<dbReference type="PROSITE" id="PS52004">
    <property type="entry name" value="KS3_2"/>
    <property type="match status" value="1"/>
</dbReference>
<feature type="domain" description="Ketosynthase family 3 (KS3)" evidence="14">
    <location>
        <begin position="922"/>
        <end position="1339"/>
    </location>
</feature>
<dbReference type="GO" id="GO:0004312">
    <property type="term" value="F:fatty acid synthase activity"/>
    <property type="evidence" value="ECO:0007669"/>
    <property type="project" value="TreeGrafter"/>
</dbReference>
<keyword evidence="4" id="KW-0963">Cytoplasm</keyword>
<dbReference type="Gene3D" id="3.30.70.3290">
    <property type="match status" value="1"/>
</dbReference>
<dbReference type="InterPro" id="IPR054514">
    <property type="entry name" value="RhiE-like_linker"/>
</dbReference>
<dbReference type="SMART" id="SM00825">
    <property type="entry name" value="PKS_KS"/>
    <property type="match status" value="1"/>
</dbReference>
<dbReference type="SUPFAM" id="SSF47336">
    <property type="entry name" value="ACP-like"/>
    <property type="match status" value="1"/>
</dbReference>
<dbReference type="GO" id="GO:0031177">
    <property type="term" value="F:phosphopantetheine binding"/>
    <property type="evidence" value="ECO:0007669"/>
    <property type="project" value="InterPro"/>
</dbReference>
<evidence type="ECO:0000256" key="7">
    <source>
        <dbReference type="ARBA" id="ARBA00022737"/>
    </source>
</evidence>
<evidence type="ECO:0000256" key="6">
    <source>
        <dbReference type="ARBA" id="ARBA00022679"/>
    </source>
</evidence>
<dbReference type="Pfam" id="PF08659">
    <property type="entry name" value="KR"/>
    <property type="match status" value="1"/>
</dbReference>
<dbReference type="Gene3D" id="3.40.47.10">
    <property type="match status" value="1"/>
</dbReference>
<dbReference type="GO" id="GO:0004315">
    <property type="term" value="F:3-oxoacyl-[acyl-carrier-protein] synthase activity"/>
    <property type="evidence" value="ECO:0007669"/>
    <property type="project" value="InterPro"/>
</dbReference>
<dbReference type="Pfam" id="PF00378">
    <property type="entry name" value="ECH_1"/>
    <property type="match status" value="1"/>
</dbReference>
<evidence type="ECO:0000256" key="5">
    <source>
        <dbReference type="ARBA" id="ARBA00022553"/>
    </source>
</evidence>
<dbReference type="PROSITE" id="PS00166">
    <property type="entry name" value="ENOYL_COA_HYDRATASE"/>
    <property type="match status" value="1"/>
</dbReference>
<comment type="subcellular location">
    <subcellularLocation>
        <location evidence="1">Cytoplasm</location>
    </subcellularLocation>
</comment>
<dbReference type="InterPro" id="IPR018376">
    <property type="entry name" value="Enoyl-CoA_hyd/isom_CS"/>
</dbReference>
<dbReference type="GO" id="GO:0005737">
    <property type="term" value="C:cytoplasm"/>
    <property type="evidence" value="ECO:0007669"/>
    <property type="project" value="UniProtKB-SubCell"/>
</dbReference>